<dbReference type="PROSITE" id="PS51369">
    <property type="entry name" value="TCP"/>
    <property type="match status" value="1"/>
</dbReference>
<dbReference type="EMBL" id="GU982254">
    <property type="protein sequence ID" value="ADG62451.1"/>
    <property type="molecule type" value="Genomic_DNA"/>
</dbReference>
<feature type="region of interest" description="Disordered" evidence="1">
    <location>
        <begin position="28"/>
        <end position="62"/>
    </location>
</feature>
<dbReference type="Pfam" id="PF03634">
    <property type="entry name" value="TCP"/>
    <property type="match status" value="1"/>
</dbReference>
<name>D6PVL8_9ROSI</name>
<feature type="non-terminal residue" evidence="3">
    <location>
        <position position="1"/>
    </location>
</feature>
<feature type="domain" description="TCP" evidence="2">
    <location>
        <begin position="1"/>
        <end position="26"/>
    </location>
</feature>
<evidence type="ECO:0000313" key="3">
    <source>
        <dbReference type="EMBL" id="ADG62451.1"/>
    </source>
</evidence>
<dbReference type="AlphaFoldDB" id="D6PVL8"/>
<feature type="non-terminal residue" evidence="3">
    <location>
        <position position="77"/>
    </location>
</feature>
<protein>
    <submittedName>
        <fullName evidence="3">CYCLOIDEA-like protein</fullName>
    </submittedName>
</protein>
<reference evidence="3" key="1">
    <citation type="journal article" date="2010" name="Proc. Natl. Acad. Sci. U.S.A.">
        <title>Floral symmetry genes and the origin and maintenance of zygomorphy in a plant-pollinator mutualism.</title>
        <authorList>
            <person name="Zhang W."/>
            <person name="Kramer E.M."/>
            <person name="Davis C.C."/>
        </authorList>
    </citation>
    <scope>NUCLEOTIDE SEQUENCE</scope>
</reference>
<gene>
    <name evidence="3" type="primary">CYC2-1</name>
</gene>
<accession>D6PVL8</accession>
<organism evidence="3">
    <name type="scientific">Elatine minima</name>
    <dbReference type="NCBI Taxonomy" id="754129"/>
    <lineage>
        <taxon>Eukaryota</taxon>
        <taxon>Viridiplantae</taxon>
        <taxon>Streptophyta</taxon>
        <taxon>Embryophyta</taxon>
        <taxon>Tracheophyta</taxon>
        <taxon>Spermatophyta</taxon>
        <taxon>Magnoliopsida</taxon>
        <taxon>eudicotyledons</taxon>
        <taxon>Gunneridae</taxon>
        <taxon>Pentapetalae</taxon>
        <taxon>rosids</taxon>
        <taxon>fabids</taxon>
        <taxon>Malpighiales</taxon>
        <taxon>Elatinaceae</taxon>
        <taxon>Elatine</taxon>
    </lineage>
</organism>
<proteinExistence type="predicted"/>
<evidence type="ECO:0000259" key="2">
    <source>
        <dbReference type="PROSITE" id="PS51369"/>
    </source>
</evidence>
<sequence length="77" mass="8514">DMLGFDKASKTLEWLLAKSKKSIKELIQSHENGQNNGHDLERTSTASNSDSMAVNGNKKKMKRIQKAAAAARILTKE</sequence>
<dbReference type="InterPro" id="IPR017887">
    <property type="entry name" value="TF_TCP_subgr"/>
</dbReference>
<evidence type="ECO:0000256" key="1">
    <source>
        <dbReference type="SAM" id="MobiDB-lite"/>
    </source>
</evidence>
<feature type="compositionally biased region" description="Polar residues" evidence="1">
    <location>
        <begin position="29"/>
        <end position="54"/>
    </location>
</feature>